<dbReference type="Pfam" id="PF00171">
    <property type="entry name" value="Aldedh"/>
    <property type="match status" value="1"/>
</dbReference>
<evidence type="ECO:0000256" key="4">
    <source>
        <dbReference type="ARBA" id="ARBA00061659"/>
    </source>
</evidence>
<dbReference type="InterPro" id="IPR016161">
    <property type="entry name" value="Ald_DH/histidinol_DH"/>
</dbReference>
<keyword evidence="12" id="KW-1185">Reference proteome</keyword>
<evidence type="ECO:0000313" key="11">
    <source>
        <dbReference type="EMBL" id="KAG5529992.1"/>
    </source>
</evidence>
<evidence type="ECO:0000256" key="2">
    <source>
        <dbReference type="ARBA" id="ARBA00022737"/>
    </source>
</evidence>
<dbReference type="InterPro" id="IPR025486">
    <property type="entry name" value="DUF4378"/>
</dbReference>
<dbReference type="Gene3D" id="3.40.605.10">
    <property type="entry name" value="Aldehyde Dehydrogenase, Chain A, domain 1"/>
    <property type="match status" value="1"/>
</dbReference>
<dbReference type="InterPro" id="IPR016160">
    <property type="entry name" value="Ald_DH_CS_CYS"/>
</dbReference>
<feature type="compositionally biased region" description="Basic residues" evidence="8">
    <location>
        <begin position="1228"/>
        <end position="1237"/>
    </location>
</feature>
<organism evidence="11 12">
    <name type="scientific">Rhododendron griersonianum</name>
    <dbReference type="NCBI Taxonomy" id="479676"/>
    <lineage>
        <taxon>Eukaryota</taxon>
        <taxon>Viridiplantae</taxon>
        <taxon>Streptophyta</taxon>
        <taxon>Embryophyta</taxon>
        <taxon>Tracheophyta</taxon>
        <taxon>Spermatophyta</taxon>
        <taxon>Magnoliopsida</taxon>
        <taxon>eudicotyledons</taxon>
        <taxon>Gunneridae</taxon>
        <taxon>Pentapetalae</taxon>
        <taxon>asterids</taxon>
        <taxon>Ericales</taxon>
        <taxon>Ericaceae</taxon>
        <taxon>Ericoideae</taxon>
        <taxon>Rhodoreae</taxon>
        <taxon>Rhododendron</taxon>
    </lineage>
</organism>
<protein>
    <recommendedName>
        <fullName evidence="13">Pentatricopeptide repeat-containing protein</fullName>
    </recommendedName>
</protein>
<dbReference type="Pfam" id="PF13041">
    <property type="entry name" value="PPR_2"/>
    <property type="match status" value="1"/>
</dbReference>
<dbReference type="InterPro" id="IPR016162">
    <property type="entry name" value="Ald_DH_N"/>
</dbReference>
<dbReference type="InterPro" id="IPR015590">
    <property type="entry name" value="Aldehyde_DH_dom"/>
</dbReference>
<feature type="compositionally biased region" description="Basic and acidic residues" evidence="8">
    <location>
        <begin position="1212"/>
        <end position="1223"/>
    </location>
</feature>
<dbReference type="InterPro" id="IPR002885">
    <property type="entry name" value="PPR_rpt"/>
</dbReference>
<accession>A0AAV6IMV8</accession>
<dbReference type="NCBIfam" id="TIGR00756">
    <property type="entry name" value="PPR"/>
    <property type="match status" value="3"/>
</dbReference>
<feature type="domain" description="Aldehyde dehydrogenase" evidence="9">
    <location>
        <begin position="757"/>
        <end position="1115"/>
    </location>
</feature>
<dbReference type="PANTHER" id="PTHR40836:SF4">
    <property type="entry name" value="RB1-INDUCIBLE COILED-COIL PROTEIN"/>
    <property type="match status" value="1"/>
</dbReference>
<evidence type="ECO:0000256" key="1">
    <source>
        <dbReference type="ARBA" id="ARBA00009986"/>
    </source>
</evidence>
<name>A0AAV6IMV8_9ERIC</name>
<dbReference type="FunFam" id="1.25.40.10:FF:000196">
    <property type="entry name" value="Pentatricopeptide repeat-containing protein At4g14850"/>
    <property type="match status" value="1"/>
</dbReference>
<dbReference type="Proteomes" id="UP000823749">
    <property type="component" value="Chromosome 10"/>
</dbReference>
<evidence type="ECO:0000256" key="7">
    <source>
        <dbReference type="RuleBase" id="RU003345"/>
    </source>
</evidence>
<feature type="active site" evidence="6">
    <location>
        <position position="961"/>
    </location>
</feature>
<dbReference type="EMBL" id="JACTNZ010000010">
    <property type="protein sequence ID" value="KAG5529992.1"/>
    <property type="molecule type" value="Genomic_DNA"/>
</dbReference>
<feature type="compositionally biased region" description="Low complexity" evidence="8">
    <location>
        <begin position="1196"/>
        <end position="1210"/>
    </location>
</feature>
<dbReference type="FunFam" id="1.25.40.10:FF:000090">
    <property type="entry name" value="Pentatricopeptide repeat-containing protein, chloroplastic"/>
    <property type="match status" value="1"/>
</dbReference>
<evidence type="ECO:0000256" key="3">
    <source>
        <dbReference type="ARBA" id="ARBA00023002"/>
    </source>
</evidence>
<evidence type="ECO:0000259" key="10">
    <source>
        <dbReference type="Pfam" id="PF14309"/>
    </source>
</evidence>
<dbReference type="InterPro" id="IPR046848">
    <property type="entry name" value="E_motif"/>
</dbReference>
<feature type="domain" description="DUF4378" evidence="10">
    <location>
        <begin position="1728"/>
        <end position="1891"/>
    </location>
</feature>
<dbReference type="Pfam" id="PF20431">
    <property type="entry name" value="E_motif"/>
    <property type="match status" value="1"/>
</dbReference>
<feature type="repeat" description="PPR" evidence="5">
    <location>
        <begin position="344"/>
        <end position="378"/>
    </location>
</feature>
<dbReference type="FunFam" id="1.25.40.10:FF:001174">
    <property type="entry name" value="Pentatricopeptide repeat-containing protein At3g49740"/>
    <property type="match status" value="1"/>
</dbReference>
<keyword evidence="2" id="KW-0677">Repeat</keyword>
<gene>
    <name evidence="11" type="ORF">RHGRI_030383</name>
</gene>
<evidence type="ECO:0008006" key="13">
    <source>
        <dbReference type="Google" id="ProtNLM"/>
    </source>
</evidence>
<keyword evidence="3 7" id="KW-0560">Oxidoreductase</keyword>
<feature type="repeat" description="PPR" evidence="5">
    <location>
        <begin position="246"/>
        <end position="280"/>
    </location>
</feature>
<feature type="repeat" description="PPR" evidence="5">
    <location>
        <begin position="545"/>
        <end position="579"/>
    </location>
</feature>
<dbReference type="PROSITE" id="PS00070">
    <property type="entry name" value="ALDEHYDE_DEHYDR_CYS"/>
    <property type="match status" value="1"/>
</dbReference>
<dbReference type="GO" id="GO:0016620">
    <property type="term" value="F:oxidoreductase activity, acting on the aldehyde or oxo group of donors, NAD or NADP as acceptor"/>
    <property type="evidence" value="ECO:0007669"/>
    <property type="project" value="InterPro"/>
</dbReference>
<dbReference type="InterPro" id="IPR011990">
    <property type="entry name" value="TPR-like_helical_dom_sf"/>
</dbReference>
<feature type="repeat" description="PPR" evidence="5">
    <location>
        <begin position="114"/>
        <end position="148"/>
    </location>
</feature>
<dbReference type="InterPro" id="IPR029510">
    <property type="entry name" value="Ald_DH_CS_GLU"/>
</dbReference>
<evidence type="ECO:0000256" key="5">
    <source>
        <dbReference type="PROSITE-ProRule" id="PRU00708"/>
    </source>
</evidence>
<feature type="compositionally biased region" description="Basic and acidic residues" evidence="8">
    <location>
        <begin position="1302"/>
        <end position="1328"/>
    </location>
</feature>
<comment type="similarity">
    <text evidence="4">Belongs to the PPR family. PCMP-E subfamily.</text>
</comment>
<dbReference type="SUPFAM" id="SSF53720">
    <property type="entry name" value="ALDH-like"/>
    <property type="match status" value="1"/>
</dbReference>
<proteinExistence type="inferred from homology"/>
<evidence type="ECO:0000256" key="8">
    <source>
        <dbReference type="SAM" id="MobiDB-lite"/>
    </source>
</evidence>
<comment type="similarity">
    <text evidence="1 7">Belongs to the aldehyde dehydrogenase family.</text>
</comment>
<comment type="caution">
    <text evidence="11">The sequence shown here is derived from an EMBL/GenBank/DDBJ whole genome shotgun (WGS) entry which is preliminary data.</text>
</comment>
<feature type="region of interest" description="Disordered" evidence="8">
    <location>
        <begin position="1302"/>
        <end position="1345"/>
    </location>
</feature>
<feature type="compositionally biased region" description="Basic and acidic residues" evidence="8">
    <location>
        <begin position="1170"/>
        <end position="1185"/>
    </location>
</feature>
<dbReference type="PROSITE" id="PS51375">
    <property type="entry name" value="PPR"/>
    <property type="match status" value="6"/>
</dbReference>
<evidence type="ECO:0000259" key="9">
    <source>
        <dbReference type="Pfam" id="PF00171"/>
    </source>
</evidence>
<feature type="repeat" description="PPR" evidence="5">
    <location>
        <begin position="683"/>
        <end position="717"/>
    </location>
</feature>
<reference evidence="11" key="1">
    <citation type="submission" date="2020-08" db="EMBL/GenBank/DDBJ databases">
        <title>Plant Genome Project.</title>
        <authorList>
            <person name="Zhang R.-G."/>
        </authorList>
    </citation>
    <scope>NUCLEOTIDE SEQUENCE</scope>
    <source>
        <strain evidence="11">WSP0</strain>
        <tissue evidence="11">Leaf</tissue>
    </source>
</reference>
<feature type="region of interest" description="Disordered" evidence="8">
    <location>
        <begin position="1168"/>
        <end position="1243"/>
    </location>
</feature>
<dbReference type="Gene3D" id="1.25.40.10">
    <property type="entry name" value="Tetratricopeptide repeat domain"/>
    <property type="match status" value="5"/>
</dbReference>
<feature type="repeat" description="PPR" evidence="5">
    <location>
        <begin position="581"/>
        <end position="616"/>
    </location>
</feature>
<evidence type="ECO:0000256" key="6">
    <source>
        <dbReference type="PROSITE-ProRule" id="PRU10007"/>
    </source>
</evidence>
<dbReference type="PROSITE" id="PS00687">
    <property type="entry name" value="ALDEHYDE_DEHYDR_GLU"/>
    <property type="match status" value="1"/>
</dbReference>
<evidence type="ECO:0000313" key="12">
    <source>
        <dbReference type="Proteomes" id="UP000823749"/>
    </source>
</evidence>
<dbReference type="Pfam" id="PF01535">
    <property type="entry name" value="PPR"/>
    <property type="match status" value="7"/>
</dbReference>
<dbReference type="Gene3D" id="3.40.309.10">
    <property type="entry name" value="Aldehyde Dehydrogenase, Chain A, domain 2"/>
    <property type="match status" value="1"/>
</dbReference>
<dbReference type="InterPro" id="IPR016163">
    <property type="entry name" value="Ald_DH_C"/>
</dbReference>
<dbReference type="Pfam" id="PF14309">
    <property type="entry name" value="DUF4378"/>
    <property type="match status" value="1"/>
</dbReference>
<sequence>MLTAITENATETLIKLNSRLSTLTRSHHYRDTLHLFLQLHSSHRLRPDHYSLSTTLTACARLPHATAGRQLHAHSLKTGLQSYPHVANTLLSLYAKLKDLTSVKRVFDNIENPDVYSWTTLLSACTKLGQVGYSCEVFEKMPHRSVAVWNAIVTGCAENGYSDVALDMFRRMHLLGVRHDNYTFASVLSLCSLELVDFGRQVHSMVIKTGFLGRASVINAQLTMYFGCGNVNDAYEVFEEAEGLRDEITYNAMIGGLVSVGRDKDALIMFVEMQNVCLRPTELTFVSVISSCSCARVGHQIHAQAIMMGFEMCTSVSNAAVTMYSSCGDLNAARMVFERLEGKDIVSWNAMITSYAQGNLGGAATLAYVKMQREGTQPDEFTIGSLLASSESIEIVEMIQSLVIRNGLIFKIEVSNAFISAFSKHGYMKQAYEVFSDMSPRNLISWNTVIYGFQLNGFAVKGLQQFSLLFLSRLRPNVYTLSIVLSICASVSSLRHGKQVHGYIIKQGLFSEALLANALISMYAKSGVLDLCLRVFHSMSIINKDIVSWNSLISAYAQHGEGKRAVHCFEAMLDSGGVQPDQATFTSVLSACSHSGLVDDGTRIFNSMVRNYGFQPGVDHFSCMVDLLGRAGYLDEAERLLNGKHIELDSNTWWTLFSSCAAHGNLRLGRTVAGFLLQKEQNNPAVYVQLSNIYANAGQWEEAANLREMMKSHGVEPICNSFEFSYKANQRIVIECCPAPPSGLAPIISGSPKGWLVSACTQEEVNKVMEIAKMAQKQWAKTPLWKRAELLHKAAALLKEHKAPIAECLVKEIAKPAKDSVTEVLELQGLVIFSYCAEEGVRILEEGKFLVSDSFPGNERTKYCLTSKIPLGVVLAIPPFNYPVNLAVSKIAPAIIAGNSLVLKPNSAGFPKGLTSCITGKGSEIGDFLTMHPGVNCISFTGGDTGVAISKKAGMVPLQMELGGKDACIVLEDADLDLVAANIIKGGFAYSGQRCTAVKVVLAMESIADSLVEKVNAKVAKLTVGEENCDITPVVTESSANFIEGLVMDAKKKGATFCQEYKRDGNLIWPLLLDNVRPDMRIAWEEPFGPVLPVIRINTVEEGIHHYNASNFGLQYSYEVRSEWSENSYPTEASMKKLINEEISKRPNNRRNAPSVVAHLMGMDMLPLETKTESQDAVKRNEKPRTSLQNKENNKKNSSVNVHRNSNSSKQIKVDQHDEDRNPNHQHVSMKLKKPRPREHPQEEVLQKFKKEFEAWQAARFRECTKAIELDRIPSQFLAQETLNMEKIALCGNSSRITRSEKKPVELKSLAVKERSPEGGELQHRAYGRELFPSEQKKSHSLRSSLRSRTLSRDFDISSAPTKIVILRPGIDRISSMDESWVSSSGTSEERGSIEHFLEEVKQRLKYELQGKVQSGNMIRGGGIETPYTEKPSDPKEIAQRIAKQVRENVTRDLGRNLLRSESTRSYRSEIQNNGPGSPEFINRDTRRLLAERLRNVLKGETSLHNPTVPCSSSSKLSCSDIVEDEPEMQTRSFRHGSDDYSMNHRDLSPMNLVRSLSAPVSGTSFGKLLLEDRHILTGAHIRRKHEAIESVTVDLKKKRKKERFNFKEKVSSFKYSFILRGRLFSRKIQSAEQPRKYECSSLNDITSGPTVVMNLRERHEGSRENSTEVPPSPASVCSSNHEEFWRAADHLKLRRQLNELDSGFPKETIIQEHTLEAEMELEDEAEAYVRDLLVASGLYKGSAEKVLSRWDPFAKPISNRIFEELEESYRNATKKDSEGSKRDNVDHKLLLDLLNEALTIVLGPPVTVSRFRKTGMCPTSRPPRGRKLLHSVWEIICGHLYPMSDKCFYSIDSMLARDLRSTPWAGLMNDDIDSLGKEMESQITGDLIEEIVKDMHSQWSA</sequence>
<dbReference type="PANTHER" id="PTHR40836">
    <property type="entry name" value="RB1-INDUCIBLE COILED-COIL PROTEIN"/>
    <property type="match status" value="1"/>
</dbReference>